<accession>A0A089PSX4</accession>
<name>A0A089PSX4_9ENTR</name>
<gene>
    <name evidence="1" type="ORF">JT31_01910</name>
</gene>
<dbReference type="AlphaFoldDB" id="A0A089PSX4"/>
<dbReference type="KEGG" id="cnt:JT31_01910"/>
<keyword evidence="2" id="KW-1185">Reference proteome</keyword>
<dbReference type="RefSeq" id="WP_038472687.1">
    <property type="nucleotide sequence ID" value="NZ_CP009451.1"/>
</dbReference>
<dbReference type="Proteomes" id="UP000029481">
    <property type="component" value="Chromosome"/>
</dbReference>
<organism evidence="1 2">
    <name type="scientific">Cedecea neteri</name>
    <dbReference type="NCBI Taxonomy" id="158822"/>
    <lineage>
        <taxon>Bacteria</taxon>
        <taxon>Pseudomonadati</taxon>
        <taxon>Pseudomonadota</taxon>
        <taxon>Gammaproteobacteria</taxon>
        <taxon>Enterobacterales</taxon>
        <taxon>Enterobacteriaceae</taxon>
        <taxon>Cedecea</taxon>
    </lineage>
</organism>
<proteinExistence type="predicted"/>
<reference evidence="1 2" key="1">
    <citation type="submission" date="2014-09" db="EMBL/GenBank/DDBJ databases">
        <title>Cedecea neteri SSMD04 Genome Sequencing.</title>
        <authorList>
            <person name="Tan J.-Y."/>
        </authorList>
    </citation>
    <scope>NUCLEOTIDE SEQUENCE [LARGE SCALE GENOMIC DNA]</scope>
    <source>
        <strain evidence="1 2">SSMD04</strain>
    </source>
</reference>
<sequence length="152" mass="17178">MTSQPSSSRTLVEQLLGQYLLIAGEIDMFITVSKASYTLTTLSTTWVEKSLADKLKWYVNNLDKNVKEHQELIDIHNIFDRDHRPFRNVLAHSGLSFNVNEDRFEVMSADGSAESISTDELKQKVADLDSLNKKFNSAIAKSLSIYHKAANK</sequence>
<evidence type="ECO:0000313" key="1">
    <source>
        <dbReference type="EMBL" id="AIR03417.1"/>
    </source>
</evidence>
<dbReference type="EMBL" id="CP009451">
    <property type="protein sequence ID" value="AIR03417.1"/>
    <property type="molecule type" value="Genomic_DNA"/>
</dbReference>
<evidence type="ECO:0000313" key="2">
    <source>
        <dbReference type="Proteomes" id="UP000029481"/>
    </source>
</evidence>
<protein>
    <submittedName>
        <fullName evidence="1">Uncharacterized protein</fullName>
    </submittedName>
</protein>